<keyword evidence="2" id="KW-1185">Reference proteome</keyword>
<gene>
    <name evidence="1" type="ORF">AC529_01475</name>
</gene>
<evidence type="ECO:0000313" key="1">
    <source>
        <dbReference type="EMBL" id="KUP98407.1"/>
    </source>
</evidence>
<dbReference type="EMBL" id="LGEM01000009">
    <property type="protein sequence ID" value="KUP98407.1"/>
    <property type="molecule type" value="Genomic_DNA"/>
</dbReference>
<name>A0A147KM88_THECS</name>
<dbReference type="STRING" id="665004.AC529_01475"/>
<reference evidence="2" key="1">
    <citation type="journal article" date="2017" name="Acta Aliment.">
        <title>Plant polysaccharide degrading enzyme system of Thermpbifida cellulosilytica TB100 revealed by de novo genome project data.</title>
        <authorList>
            <person name="Toth A."/>
            <person name="Baka E."/>
            <person name="Luzics S."/>
            <person name="Bata-Vidacs I."/>
            <person name="Nagy I."/>
            <person name="Balint B."/>
            <person name="Herceg R."/>
            <person name="Olasz F."/>
            <person name="Wilk T."/>
            <person name="Nagy T."/>
            <person name="Kriszt B."/>
            <person name="Nagy I."/>
            <person name="Kukolya J."/>
        </authorList>
    </citation>
    <scope>NUCLEOTIDE SEQUENCE [LARGE SCALE GENOMIC DNA]</scope>
    <source>
        <strain evidence="2">TB100</strain>
    </source>
</reference>
<evidence type="ECO:0000313" key="2">
    <source>
        <dbReference type="Proteomes" id="UP000074382"/>
    </source>
</evidence>
<dbReference type="AlphaFoldDB" id="A0A147KM88"/>
<dbReference type="PATRIC" id="fig|665004.4.peg.3649"/>
<protein>
    <submittedName>
        <fullName evidence="1">Uncharacterized protein</fullName>
    </submittedName>
</protein>
<sequence>MRVVFTNADPDTFAEHRDRFVRRVLGHGRGRGARVPRRALEELLDFKYGEFNEGGDGLLARWQVDDVAALMLHWLPEGGRPAPRVAEVRAALDAWLRFLDDRGLLDRRSDPRAELLDAVDELAEPYRKAVADPAEHRVGAYLHRLMTELGYDVDDPDQVAEFEERTESGEIPLDDEILTAVAEGEAVGLKPLLAGPGRAGYSWQAPRLPSDSEREAAIEAAPAVARLRARSEGGLPEDPDEVWETAFAEVSGTVAAALDLDEESFADVFGLAPDEFAVAPLTALFIESAPLSVALLVETVAVLGERIGLGGTLDDVEQARFTTAVGLVLGELEKLGAVEQEPSGEDADPLDEPAYRLTPLGVAKAFDELTFEGYRIREFDELMAEDAEVLLERAATGKTFGEADLDAWIAARGPAAAVRELVAVARRTDDCTHRAAVRAVTAERAAEARPVYEELRDDPGFGAQARSWLFDAGFLKESDLRAGDLPWVMLDNVAALARLDLLDAEHLAEMPLRVGGASLFDLALSLRHPEARFLLTWFGEKHPDAGVRRAARTALHRLTGDGARRP</sequence>
<accession>A0A147KM88</accession>
<proteinExistence type="predicted"/>
<comment type="caution">
    <text evidence="1">The sequence shown here is derived from an EMBL/GenBank/DDBJ whole genome shotgun (WGS) entry which is preliminary data.</text>
</comment>
<dbReference type="Proteomes" id="UP000074382">
    <property type="component" value="Unassembled WGS sequence"/>
</dbReference>
<organism evidence="1 2">
    <name type="scientific">Thermobifida cellulosilytica TB100</name>
    <dbReference type="NCBI Taxonomy" id="665004"/>
    <lineage>
        <taxon>Bacteria</taxon>
        <taxon>Bacillati</taxon>
        <taxon>Actinomycetota</taxon>
        <taxon>Actinomycetes</taxon>
        <taxon>Streptosporangiales</taxon>
        <taxon>Nocardiopsidaceae</taxon>
        <taxon>Thermobifida</taxon>
    </lineage>
</organism>
<dbReference type="OrthoDB" id="3578774at2"/>